<dbReference type="PROSITE" id="PS00616">
    <property type="entry name" value="HIS_ACID_PHOSPHAT_1"/>
    <property type="match status" value="1"/>
</dbReference>
<dbReference type="GeneTree" id="ENSGT00940000158408"/>
<reference evidence="2" key="1">
    <citation type="submission" date="2025-08" db="UniProtKB">
        <authorList>
            <consortium name="Ensembl"/>
        </authorList>
    </citation>
    <scope>IDENTIFICATION</scope>
</reference>
<dbReference type="PANTHER" id="PTHR11567:SF202">
    <property type="entry name" value="LYSOPHOSPHATIDIC ACID PHOSPHATASE TYPE 6"/>
    <property type="match status" value="1"/>
</dbReference>
<evidence type="ECO:0000313" key="2">
    <source>
        <dbReference type="Ensembl" id="ENSNBRP00000009727.1"/>
    </source>
</evidence>
<protein>
    <submittedName>
        <fullName evidence="2">Acid phosphatase 6, lysophosphatidic</fullName>
    </submittedName>
</protein>
<dbReference type="Ensembl" id="ENSNBRT00000009996.1">
    <property type="protein sequence ID" value="ENSNBRP00000009727.1"/>
    <property type="gene ID" value="ENSNBRG00000007530.1"/>
</dbReference>
<dbReference type="InterPro" id="IPR050645">
    <property type="entry name" value="Histidine_acid_phosphatase"/>
</dbReference>
<evidence type="ECO:0000256" key="1">
    <source>
        <dbReference type="ARBA" id="ARBA00005375"/>
    </source>
</evidence>
<dbReference type="AlphaFoldDB" id="A0A3Q4H0J6"/>
<dbReference type="Pfam" id="PF00328">
    <property type="entry name" value="His_Phos_2"/>
    <property type="match status" value="2"/>
</dbReference>
<dbReference type="InterPro" id="IPR029033">
    <property type="entry name" value="His_PPase_superfam"/>
</dbReference>
<dbReference type="InterPro" id="IPR000560">
    <property type="entry name" value="His_Pase_clade-2"/>
</dbReference>
<reference evidence="2" key="2">
    <citation type="submission" date="2025-09" db="UniProtKB">
        <authorList>
            <consortium name="Ensembl"/>
        </authorList>
    </citation>
    <scope>IDENTIFICATION</scope>
</reference>
<dbReference type="Gene3D" id="3.40.50.1240">
    <property type="entry name" value="Phosphoglycerate mutase-like"/>
    <property type="match status" value="1"/>
</dbReference>
<dbReference type="GO" id="GO:0052642">
    <property type="term" value="F:lysophosphatidic acid phosphatase activity"/>
    <property type="evidence" value="ECO:0007669"/>
    <property type="project" value="TreeGrafter"/>
</dbReference>
<dbReference type="InterPro" id="IPR033379">
    <property type="entry name" value="Acid_Pase_AS"/>
</dbReference>
<keyword evidence="3" id="KW-1185">Reference proteome</keyword>
<dbReference type="STRING" id="32507.ENSNBRP00000009727"/>
<comment type="similarity">
    <text evidence="1">Belongs to the histidine acid phosphatase family.</text>
</comment>
<accession>A0A3Q4H0J6</accession>
<dbReference type="CDD" id="cd07061">
    <property type="entry name" value="HP_HAP_like"/>
    <property type="match status" value="1"/>
</dbReference>
<name>A0A3Q4H0J6_NEOBR</name>
<organism evidence="2 3">
    <name type="scientific">Neolamprologus brichardi</name>
    <name type="common">Fairy cichlid</name>
    <name type="synonym">Lamprologus brichardi</name>
    <dbReference type="NCBI Taxonomy" id="32507"/>
    <lineage>
        <taxon>Eukaryota</taxon>
        <taxon>Metazoa</taxon>
        <taxon>Chordata</taxon>
        <taxon>Craniata</taxon>
        <taxon>Vertebrata</taxon>
        <taxon>Euteleostomi</taxon>
        <taxon>Actinopterygii</taxon>
        <taxon>Neopterygii</taxon>
        <taxon>Teleostei</taxon>
        <taxon>Neoteleostei</taxon>
        <taxon>Acanthomorphata</taxon>
        <taxon>Ovalentaria</taxon>
        <taxon>Cichlomorphae</taxon>
        <taxon>Cichliformes</taxon>
        <taxon>Cichlidae</taxon>
        <taxon>African cichlids</taxon>
        <taxon>Pseudocrenilabrinae</taxon>
        <taxon>Lamprologini</taxon>
        <taxon>Neolamprologus</taxon>
    </lineage>
</organism>
<evidence type="ECO:0000313" key="3">
    <source>
        <dbReference type="Proteomes" id="UP000261580"/>
    </source>
</evidence>
<dbReference type="GO" id="GO:2001311">
    <property type="term" value="P:lysobisphosphatidic acid metabolic process"/>
    <property type="evidence" value="ECO:0007669"/>
    <property type="project" value="TreeGrafter"/>
</dbReference>
<dbReference type="SUPFAM" id="SSF53254">
    <property type="entry name" value="Phosphoglycerate mutase-like"/>
    <property type="match status" value="1"/>
</dbReference>
<dbReference type="OMA" id="SWPPFTS"/>
<proteinExistence type="inferred from homology"/>
<dbReference type="Bgee" id="ENSNBRG00000007530">
    <property type="expression patterns" value="Expressed in testis and 3 other cell types or tissues"/>
</dbReference>
<sequence length="426" mass="47538">MRTEGLWGGAAALGSVSVAFGSMLWSQQKTKPEKAATGSNHADTNADSPYELKLVQILFRHGARTPLKSIPDIMEAQWVPTLLEPPPHTSIDYVVTDLQGGPRPPAPIEDSYRKNILSGGTFPGQLTTLGMQQLYELGKRLRGRYIEESDFLTSTFNPAEVYVRSTNIVRTIESAKCLVAGLFQQKQKAIVPILTSEAESEILYPNYHGCKMLKILCGHRWAESTTLPDIAADLQSIQSELGIAAHQKVDFILIRDDMVARETHGLPCPQVLDTWRDKVEQRAVDMMCHIFEPSKRESLQLSVGPLLHMLVDNIEEKLQGTSSEPSRKVFLYSAHDTTLIPCLLALGIFDMRWPPYAADLTVELHQNRKTNEAFVKVSYVGEDQLIRGCSAVYCPLEEFKQILSTYSLSPDDYHSHCNRTVGPTEP</sequence>
<dbReference type="PANTHER" id="PTHR11567">
    <property type="entry name" value="ACID PHOSPHATASE-RELATED"/>
    <property type="match status" value="1"/>
</dbReference>
<dbReference type="GO" id="GO:0005739">
    <property type="term" value="C:mitochondrion"/>
    <property type="evidence" value="ECO:0007669"/>
    <property type="project" value="TreeGrafter"/>
</dbReference>
<dbReference type="Proteomes" id="UP000261580">
    <property type="component" value="Unassembled WGS sequence"/>
</dbReference>